<dbReference type="InterPro" id="IPR019814">
    <property type="entry name" value="Translation_initiation_fac_3_N"/>
</dbReference>
<dbReference type="InterPro" id="IPR036787">
    <property type="entry name" value="T_IF-3_N_sf"/>
</dbReference>
<proteinExistence type="inferred from homology"/>
<dbReference type="Proteomes" id="UP000176512">
    <property type="component" value="Unassembled WGS sequence"/>
</dbReference>
<dbReference type="PANTHER" id="PTHR10938:SF0">
    <property type="entry name" value="TRANSLATION INITIATION FACTOR IF-3, MITOCHONDRIAL"/>
    <property type="match status" value="1"/>
</dbReference>
<dbReference type="Gene3D" id="3.10.20.80">
    <property type="entry name" value="Translation initiation factor 3 (IF-3), N-terminal domain"/>
    <property type="match status" value="1"/>
</dbReference>
<dbReference type="EMBL" id="MHIP01000049">
    <property type="protein sequence ID" value="OGY53728.1"/>
    <property type="molecule type" value="Genomic_DNA"/>
</dbReference>
<comment type="similarity">
    <text evidence="1 5">Belongs to the IF-3 family.</text>
</comment>
<feature type="domain" description="Translation initiation factor 3 N-terminal" evidence="7">
    <location>
        <begin position="18"/>
        <end position="86"/>
    </location>
</feature>
<evidence type="ECO:0000313" key="9">
    <source>
        <dbReference type="Proteomes" id="UP000176512"/>
    </source>
</evidence>
<protein>
    <recommendedName>
        <fullName evidence="4 5">Translation initiation factor IF-3</fullName>
    </recommendedName>
</protein>
<organism evidence="8 9">
    <name type="scientific">Candidatus Buchananbacteria bacterium RIFCSPLOWO2_01_FULL_46_12</name>
    <dbReference type="NCBI Taxonomy" id="1797546"/>
    <lineage>
        <taxon>Bacteria</taxon>
        <taxon>Candidatus Buchananiibacteriota</taxon>
    </lineage>
</organism>
<evidence type="ECO:0000256" key="5">
    <source>
        <dbReference type="RuleBase" id="RU000646"/>
    </source>
</evidence>
<comment type="subunit">
    <text evidence="5">Monomer.</text>
</comment>
<evidence type="ECO:0000256" key="4">
    <source>
        <dbReference type="NCBIfam" id="TIGR00168"/>
    </source>
</evidence>
<dbReference type="GO" id="GO:0016020">
    <property type="term" value="C:membrane"/>
    <property type="evidence" value="ECO:0007669"/>
    <property type="project" value="TreeGrafter"/>
</dbReference>
<dbReference type="PROSITE" id="PS00938">
    <property type="entry name" value="IF3"/>
    <property type="match status" value="1"/>
</dbReference>
<reference evidence="8 9" key="1">
    <citation type="journal article" date="2016" name="Nat. Commun.">
        <title>Thousands of microbial genomes shed light on interconnected biogeochemical processes in an aquifer system.</title>
        <authorList>
            <person name="Anantharaman K."/>
            <person name="Brown C.T."/>
            <person name="Hug L.A."/>
            <person name="Sharon I."/>
            <person name="Castelle C.J."/>
            <person name="Probst A.J."/>
            <person name="Thomas B.C."/>
            <person name="Singh A."/>
            <person name="Wilkins M.J."/>
            <person name="Karaoz U."/>
            <person name="Brodie E.L."/>
            <person name="Williams K.H."/>
            <person name="Hubbard S.S."/>
            <person name="Banfield J.F."/>
        </authorList>
    </citation>
    <scope>NUCLEOTIDE SEQUENCE [LARGE SCALE GENOMIC DNA]</scope>
</reference>
<dbReference type="Gene3D" id="3.30.110.10">
    <property type="entry name" value="Translation initiation factor 3 (IF-3), C-terminal domain"/>
    <property type="match status" value="1"/>
</dbReference>
<keyword evidence="2 5" id="KW-0396">Initiation factor</keyword>
<dbReference type="Pfam" id="PF00707">
    <property type="entry name" value="IF3_C"/>
    <property type="match status" value="1"/>
</dbReference>
<dbReference type="InterPro" id="IPR036788">
    <property type="entry name" value="T_IF-3_C_sf"/>
</dbReference>
<dbReference type="SUPFAM" id="SSF55200">
    <property type="entry name" value="Translation initiation factor IF3, C-terminal domain"/>
    <property type="match status" value="1"/>
</dbReference>
<comment type="subcellular location">
    <subcellularLocation>
        <location evidence="5">Cytoplasm</location>
    </subcellularLocation>
</comment>
<dbReference type="FunFam" id="3.10.20.80:FF:000001">
    <property type="entry name" value="Translation initiation factor IF-3"/>
    <property type="match status" value="1"/>
</dbReference>
<comment type="caution">
    <text evidence="8">The sequence shown here is derived from an EMBL/GenBank/DDBJ whole genome shotgun (WGS) entry which is preliminary data.</text>
</comment>
<dbReference type="GO" id="GO:0003743">
    <property type="term" value="F:translation initiation factor activity"/>
    <property type="evidence" value="ECO:0007669"/>
    <property type="project" value="UniProtKB-UniRule"/>
</dbReference>
<keyword evidence="3 5" id="KW-0648">Protein biosynthesis</keyword>
<dbReference type="InterPro" id="IPR019815">
    <property type="entry name" value="Translation_initiation_fac_3_C"/>
</dbReference>
<dbReference type="GO" id="GO:0043022">
    <property type="term" value="F:ribosome binding"/>
    <property type="evidence" value="ECO:0007669"/>
    <property type="project" value="TreeGrafter"/>
</dbReference>
<evidence type="ECO:0000256" key="3">
    <source>
        <dbReference type="ARBA" id="ARBA00022917"/>
    </source>
</evidence>
<evidence type="ECO:0000256" key="2">
    <source>
        <dbReference type="ARBA" id="ARBA00022540"/>
    </source>
</evidence>
<name>A0A1G1YMZ8_9BACT</name>
<feature type="domain" description="Translation initiation factor 3 C-terminal" evidence="6">
    <location>
        <begin position="94"/>
        <end position="178"/>
    </location>
</feature>
<dbReference type="AlphaFoldDB" id="A0A1G1YMZ8"/>
<evidence type="ECO:0000259" key="7">
    <source>
        <dbReference type="Pfam" id="PF05198"/>
    </source>
</evidence>
<sequence>MSRYRSKYTPDTSKRYRINQYIKVPEVRVIDENGENIGVMPTGQALALAEEKGMDLVEVSPVAQPPVAKIINYSKLKYEEEKSRRKQIARQKKVEVKGIRLSLRIGEHDQETRLKQAQKFLNDGDKVKVELILRGREKQHTALAREIIKKFVDSLQTEKPIKIEQPITYMGGKFSILISN</sequence>
<evidence type="ECO:0000259" key="6">
    <source>
        <dbReference type="Pfam" id="PF00707"/>
    </source>
</evidence>
<dbReference type="InterPro" id="IPR019813">
    <property type="entry name" value="Translation_initiation_fac3_CS"/>
</dbReference>
<evidence type="ECO:0000256" key="1">
    <source>
        <dbReference type="ARBA" id="ARBA00005439"/>
    </source>
</evidence>
<dbReference type="InterPro" id="IPR001288">
    <property type="entry name" value="Translation_initiation_fac_3"/>
</dbReference>
<dbReference type="Pfam" id="PF05198">
    <property type="entry name" value="IF3_N"/>
    <property type="match status" value="1"/>
</dbReference>
<dbReference type="PANTHER" id="PTHR10938">
    <property type="entry name" value="TRANSLATION INITIATION FACTOR IF-3"/>
    <property type="match status" value="1"/>
</dbReference>
<accession>A0A1G1YMZ8</accession>
<dbReference type="GO" id="GO:0032790">
    <property type="term" value="P:ribosome disassembly"/>
    <property type="evidence" value="ECO:0007669"/>
    <property type="project" value="TreeGrafter"/>
</dbReference>
<comment type="function">
    <text evidence="5">IF-3 binds to the 30S ribosomal subunit and shifts the equilibrium between 70S ribosomes and their 50S and 30S subunits in favor of the free subunits, thus enhancing the availability of 30S subunits on which protein synthesis initiation begins.</text>
</comment>
<dbReference type="SUPFAM" id="SSF54364">
    <property type="entry name" value="Translation initiation factor IF3, N-terminal domain"/>
    <property type="match status" value="1"/>
</dbReference>
<dbReference type="NCBIfam" id="TIGR00168">
    <property type="entry name" value="infC"/>
    <property type="match status" value="1"/>
</dbReference>
<gene>
    <name evidence="8" type="ORF">A3A24_00875</name>
</gene>
<dbReference type="GO" id="GO:0005829">
    <property type="term" value="C:cytosol"/>
    <property type="evidence" value="ECO:0007669"/>
    <property type="project" value="TreeGrafter"/>
</dbReference>
<evidence type="ECO:0000313" key="8">
    <source>
        <dbReference type="EMBL" id="OGY53728.1"/>
    </source>
</evidence>